<feature type="domain" description="Fibronectin type III-like" evidence="3">
    <location>
        <begin position="658"/>
        <end position="727"/>
    </location>
</feature>
<evidence type="ECO:0000313" key="5">
    <source>
        <dbReference type="Proteomes" id="UP001232725"/>
    </source>
</evidence>
<comment type="similarity">
    <text evidence="1">Belongs to the glycosyl hydrolase 3 family.</text>
</comment>
<dbReference type="PRINTS" id="PR00133">
    <property type="entry name" value="GLHYDRLASE3"/>
</dbReference>
<dbReference type="InterPro" id="IPR036881">
    <property type="entry name" value="Glyco_hydro_3_C_sf"/>
</dbReference>
<protein>
    <submittedName>
        <fullName evidence="4">Glycoside hydrolase family 3 C-terminal domain-containing protein</fullName>
    </submittedName>
</protein>
<dbReference type="Pfam" id="PF00933">
    <property type="entry name" value="Glyco_hydro_3"/>
    <property type="match status" value="1"/>
</dbReference>
<dbReference type="Gene3D" id="3.20.20.300">
    <property type="entry name" value="Glycoside hydrolase, family 3, N-terminal domain"/>
    <property type="match status" value="1"/>
</dbReference>
<dbReference type="Gene3D" id="2.60.40.10">
    <property type="entry name" value="Immunoglobulins"/>
    <property type="match status" value="1"/>
</dbReference>
<keyword evidence="5" id="KW-1185">Reference proteome</keyword>
<dbReference type="PANTHER" id="PTHR42715:SF10">
    <property type="entry name" value="BETA-GLUCOSIDASE"/>
    <property type="match status" value="1"/>
</dbReference>
<proteinExistence type="inferred from homology"/>
<dbReference type="RefSeq" id="WP_305995416.1">
    <property type="nucleotide sequence ID" value="NZ_JAVALS010000002.1"/>
</dbReference>
<dbReference type="InterPro" id="IPR013783">
    <property type="entry name" value="Ig-like_fold"/>
</dbReference>
<evidence type="ECO:0000256" key="1">
    <source>
        <dbReference type="ARBA" id="ARBA00005336"/>
    </source>
</evidence>
<dbReference type="InterPro" id="IPR026891">
    <property type="entry name" value="Fn3-like"/>
</dbReference>
<dbReference type="EMBL" id="JAVALS010000002">
    <property type="protein sequence ID" value="MDP5226362.1"/>
    <property type="molecule type" value="Genomic_DNA"/>
</dbReference>
<accession>A0ABT9IL97</accession>
<evidence type="ECO:0000313" key="4">
    <source>
        <dbReference type="EMBL" id="MDP5226362.1"/>
    </source>
</evidence>
<dbReference type="InterPro" id="IPR002772">
    <property type="entry name" value="Glyco_hydro_3_C"/>
</dbReference>
<dbReference type="PANTHER" id="PTHR42715">
    <property type="entry name" value="BETA-GLUCOSIDASE"/>
    <property type="match status" value="1"/>
</dbReference>
<dbReference type="GO" id="GO:0016787">
    <property type="term" value="F:hydrolase activity"/>
    <property type="evidence" value="ECO:0007669"/>
    <property type="project" value="UniProtKB-KW"/>
</dbReference>
<dbReference type="SUPFAM" id="SSF51445">
    <property type="entry name" value="(Trans)glycosidases"/>
    <property type="match status" value="1"/>
</dbReference>
<organism evidence="4 5">
    <name type="scientific">Arthrobacter horti</name>
    <dbReference type="NCBI Taxonomy" id="3068273"/>
    <lineage>
        <taxon>Bacteria</taxon>
        <taxon>Bacillati</taxon>
        <taxon>Actinomycetota</taxon>
        <taxon>Actinomycetes</taxon>
        <taxon>Micrococcales</taxon>
        <taxon>Micrococcaceae</taxon>
        <taxon>Arthrobacter</taxon>
    </lineage>
</organism>
<dbReference type="SUPFAM" id="SSF52279">
    <property type="entry name" value="Beta-D-glucan exohydrolase, C-terminal domain"/>
    <property type="match status" value="1"/>
</dbReference>
<dbReference type="InterPro" id="IPR017853">
    <property type="entry name" value="GH"/>
</dbReference>
<reference evidence="4 5" key="1">
    <citation type="submission" date="2023-08" db="EMBL/GenBank/DDBJ databases">
        <title>Arthrobacter horti sp. nov., isolated from forest soil.</title>
        <authorList>
            <person name="Park M."/>
        </authorList>
    </citation>
    <scope>NUCLEOTIDE SEQUENCE [LARGE SCALE GENOMIC DNA]</scope>
    <source>
        <strain evidence="4 5">YJM1</strain>
    </source>
</reference>
<sequence>MKISWTGTVLPASVAAVLLILLVGLFLLLGIPADRPAHEAGPCPWMDTSRTPDERAGLLVSAMSLEEKLGELYGRGMGPDAHDAANAIPGIPGLCLPELVLADAGAGVGDGIQGATAFPVGIAQAATWDPELQQRVGAAIGTEAWLRGINIQLAPAVNIVRNPLEGRGFEYPGEDPYLAGQTAAAIVRGIQSRHVVATVKHLAVNDQETDRMTNSSDVDERTLQEIHLPAFEAAVKAGAGAVMCGYNRVNGVFACQNKDLITGYLKDRLGFTGWAMSDWDSTFSTVTAADAGLDQEMALKTGQRFGAELKAAVLSGQVPESRVNDMVNRLMRSLFSVGAFDHPAAEPAPLTPPATPPEHRALAAQAAAAGTVLLKNTDGVLPLSPKIRSIAVIGQPAGEAGAQHAYHGGGSSRVPMRGDNPLVISPFQGLKERAARDGITVTYTDGAELPQAAAAARAADIAVVVAAGSSNEGVDRPSLALDNASCALFGPCSPARTSPDRVIAAAAAANPHTVVVLQSGGPVSMPWLDDVQGVLENWFPGQEDGNALAAVLFGDVDPGGRLPVTFPRSLAESPITSEAQWPGVQVPGDPVGTHSEYTEGLLVGYRWYDAKGVKPLFPFGFGLSYTRFAYSGLTVEATPDGARVGMTVSNVGSRKGTEVAQLYVGAPAETAEPPRQLKGFRKVELEPGASTHLVIDLEARAFQQWSELQHHWVTGSGTYTIQAGGSSTSLPLSATLRK</sequence>
<gene>
    <name evidence="4" type="ORF">Q9R02_04240</name>
</gene>
<dbReference type="Pfam" id="PF14310">
    <property type="entry name" value="Fn3-like"/>
    <property type="match status" value="1"/>
</dbReference>
<keyword evidence="2 4" id="KW-0378">Hydrolase</keyword>
<dbReference type="Gene3D" id="3.40.50.1700">
    <property type="entry name" value="Glycoside hydrolase family 3 C-terminal domain"/>
    <property type="match status" value="1"/>
</dbReference>
<dbReference type="InterPro" id="IPR036962">
    <property type="entry name" value="Glyco_hydro_3_N_sf"/>
</dbReference>
<evidence type="ECO:0000259" key="3">
    <source>
        <dbReference type="SMART" id="SM01217"/>
    </source>
</evidence>
<dbReference type="InterPro" id="IPR050288">
    <property type="entry name" value="Cellulose_deg_GH3"/>
</dbReference>
<evidence type="ECO:0000256" key="2">
    <source>
        <dbReference type="ARBA" id="ARBA00022801"/>
    </source>
</evidence>
<dbReference type="Proteomes" id="UP001232725">
    <property type="component" value="Unassembled WGS sequence"/>
</dbReference>
<dbReference type="SMART" id="SM01217">
    <property type="entry name" value="Fn3_like"/>
    <property type="match status" value="1"/>
</dbReference>
<name>A0ABT9IL97_9MICC</name>
<dbReference type="Pfam" id="PF01915">
    <property type="entry name" value="Glyco_hydro_3_C"/>
    <property type="match status" value="1"/>
</dbReference>
<comment type="caution">
    <text evidence="4">The sequence shown here is derived from an EMBL/GenBank/DDBJ whole genome shotgun (WGS) entry which is preliminary data.</text>
</comment>
<dbReference type="InterPro" id="IPR001764">
    <property type="entry name" value="Glyco_hydro_3_N"/>
</dbReference>